<accession>A0A9P3FB78</accession>
<feature type="signal peptide" evidence="2">
    <location>
        <begin position="1"/>
        <end position="21"/>
    </location>
</feature>
<reference evidence="3 4" key="1">
    <citation type="submission" date="2021-01" db="EMBL/GenBank/DDBJ databases">
        <title>Cercospora kikuchii MAFF 305040 whole genome shotgun sequence.</title>
        <authorList>
            <person name="Kashiwa T."/>
            <person name="Suzuki T."/>
        </authorList>
    </citation>
    <scope>NUCLEOTIDE SEQUENCE [LARGE SCALE GENOMIC DNA]</scope>
    <source>
        <strain evidence="3 4">MAFF 305040</strain>
    </source>
</reference>
<dbReference type="OrthoDB" id="10308727at2759"/>
<sequence length="192" mass="20855">MKFLATTILSALSLLTTSSLAQEDHLCAPMVFSARFDDLVAPSLALLQTQCYNLCASARNSAINHFGACFWQNVANVELQSAHLVRSARCSDRCTQASVWSGDCGCTLDAKDIYVANDVEMFPDCEAPKLALKCFDRQGWTQRYGTESPARPCPGTSMFSQKKIGGKGKETGKETGKEASKDAKKVQKLVVS</sequence>
<evidence type="ECO:0000313" key="3">
    <source>
        <dbReference type="EMBL" id="GIZ40803.1"/>
    </source>
</evidence>
<evidence type="ECO:0000256" key="1">
    <source>
        <dbReference type="SAM" id="MobiDB-lite"/>
    </source>
</evidence>
<dbReference type="GeneID" id="68289702"/>
<dbReference type="RefSeq" id="XP_044655290.1">
    <property type="nucleotide sequence ID" value="XM_044799355.1"/>
</dbReference>
<feature type="region of interest" description="Disordered" evidence="1">
    <location>
        <begin position="145"/>
        <end position="192"/>
    </location>
</feature>
<feature type="compositionally biased region" description="Basic and acidic residues" evidence="1">
    <location>
        <begin position="167"/>
        <end position="185"/>
    </location>
</feature>
<organism evidence="3 4">
    <name type="scientific">Cercospora kikuchii</name>
    <dbReference type="NCBI Taxonomy" id="84275"/>
    <lineage>
        <taxon>Eukaryota</taxon>
        <taxon>Fungi</taxon>
        <taxon>Dikarya</taxon>
        <taxon>Ascomycota</taxon>
        <taxon>Pezizomycotina</taxon>
        <taxon>Dothideomycetes</taxon>
        <taxon>Dothideomycetidae</taxon>
        <taxon>Mycosphaerellales</taxon>
        <taxon>Mycosphaerellaceae</taxon>
        <taxon>Cercospora</taxon>
    </lineage>
</organism>
<dbReference type="Proteomes" id="UP000825890">
    <property type="component" value="Unassembled WGS sequence"/>
</dbReference>
<dbReference type="EMBL" id="BOLY01000002">
    <property type="protein sequence ID" value="GIZ40803.1"/>
    <property type="molecule type" value="Genomic_DNA"/>
</dbReference>
<protein>
    <submittedName>
        <fullName evidence="3">Uncharacterized protein</fullName>
    </submittedName>
</protein>
<feature type="chain" id="PRO_5040168696" evidence="2">
    <location>
        <begin position="22"/>
        <end position="192"/>
    </location>
</feature>
<dbReference type="AlphaFoldDB" id="A0A9P3FB78"/>
<name>A0A9P3FB78_9PEZI</name>
<keyword evidence="2" id="KW-0732">Signal</keyword>
<evidence type="ECO:0000256" key="2">
    <source>
        <dbReference type="SAM" id="SignalP"/>
    </source>
</evidence>
<proteinExistence type="predicted"/>
<evidence type="ECO:0000313" key="4">
    <source>
        <dbReference type="Proteomes" id="UP000825890"/>
    </source>
</evidence>
<gene>
    <name evidence="3" type="ORF">CKM354_000412700</name>
</gene>
<keyword evidence="4" id="KW-1185">Reference proteome</keyword>
<comment type="caution">
    <text evidence="3">The sequence shown here is derived from an EMBL/GenBank/DDBJ whole genome shotgun (WGS) entry which is preliminary data.</text>
</comment>